<dbReference type="GO" id="GO:0006950">
    <property type="term" value="P:response to stress"/>
    <property type="evidence" value="ECO:0007669"/>
    <property type="project" value="UniProtKB-ARBA"/>
</dbReference>
<keyword evidence="9" id="KW-1185">Reference proteome</keyword>
<dbReference type="Pfam" id="PF14561">
    <property type="entry name" value="TPR_20"/>
    <property type="match status" value="1"/>
</dbReference>
<evidence type="ECO:0000256" key="6">
    <source>
        <dbReference type="NCBIfam" id="TIGR01068"/>
    </source>
</evidence>
<sequence length="331" mass="35136">MSNRDNPYDTGAGEVNITFGGLNAGSDRSAAAGAGASQTAPQGTDVIKDVSTASFAADVIQESRRQPVLVDFWAPWCGPCKQLTPMLEKVVREARGRVKLAKLNIDEHPAIPGQLGIQSIPAVIAFQDGRPVDGFMGAIPESQVREFIGRLTAGDTGRIEEALAAAGQAREAGDSQTAVQIYSAVLEQDPEQVDALAGLADLLFEAGRTDEAKAVLDRVPEAKKGASAVAAVRARMALAEQVAELGDPAELERRLAANPADHQARFDLALIQNARGEREAAADSLLAIVKADRAWKDDAARTKLLELFEAWGMSDPVTLSARRKLSSLLFS</sequence>
<dbReference type="Pfam" id="PF00085">
    <property type="entry name" value="Thioredoxin"/>
    <property type="match status" value="1"/>
</dbReference>
<dbReference type="PROSITE" id="PS51352">
    <property type="entry name" value="THIOREDOXIN_2"/>
    <property type="match status" value="1"/>
</dbReference>
<organism evidence="8 9">
    <name type="scientific">Chelativorans petroleitrophicus</name>
    <dbReference type="NCBI Taxonomy" id="2975484"/>
    <lineage>
        <taxon>Bacteria</taxon>
        <taxon>Pseudomonadati</taxon>
        <taxon>Pseudomonadota</taxon>
        <taxon>Alphaproteobacteria</taxon>
        <taxon>Hyphomicrobiales</taxon>
        <taxon>Phyllobacteriaceae</taxon>
        <taxon>Chelativorans</taxon>
    </lineage>
</organism>
<dbReference type="CDD" id="cd02956">
    <property type="entry name" value="ybbN"/>
    <property type="match status" value="1"/>
</dbReference>
<evidence type="ECO:0000313" key="9">
    <source>
        <dbReference type="Proteomes" id="UP001149009"/>
    </source>
</evidence>
<dbReference type="Gene3D" id="1.25.40.10">
    <property type="entry name" value="Tetratricopeptide repeat domain"/>
    <property type="match status" value="2"/>
</dbReference>
<dbReference type="FunFam" id="3.40.30.10:FF:000001">
    <property type="entry name" value="Thioredoxin"/>
    <property type="match status" value="1"/>
</dbReference>
<keyword evidence="4" id="KW-1015">Disulfide bond</keyword>
<evidence type="ECO:0000256" key="1">
    <source>
        <dbReference type="ARBA" id="ARBA00008987"/>
    </source>
</evidence>
<dbReference type="NCBIfam" id="TIGR01068">
    <property type="entry name" value="thioredoxin"/>
    <property type="match status" value="1"/>
</dbReference>
<accession>A0A9X2X4Q8</accession>
<evidence type="ECO:0000256" key="2">
    <source>
        <dbReference type="ARBA" id="ARBA00022448"/>
    </source>
</evidence>
<comment type="similarity">
    <text evidence="1">Belongs to the thioredoxin family.</text>
</comment>
<evidence type="ECO:0000256" key="5">
    <source>
        <dbReference type="ARBA" id="ARBA00023284"/>
    </source>
</evidence>
<dbReference type="AlphaFoldDB" id="A0A9X2X4Q8"/>
<dbReference type="Pfam" id="PF14559">
    <property type="entry name" value="TPR_19"/>
    <property type="match status" value="1"/>
</dbReference>
<dbReference type="Proteomes" id="UP001149009">
    <property type="component" value="Unassembled WGS sequence"/>
</dbReference>
<dbReference type="GO" id="GO:0045454">
    <property type="term" value="P:cell redox homeostasis"/>
    <property type="evidence" value="ECO:0007669"/>
    <property type="project" value="TreeGrafter"/>
</dbReference>
<keyword evidence="2" id="KW-0813">Transport</keyword>
<keyword evidence="3" id="KW-0249">Electron transport</keyword>
<dbReference type="SUPFAM" id="SSF48452">
    <property type="entry name" value="TPR-like"/>
    <property type="match status" value="1"/>
</dbReference>
<evidence type="ECO:0000256" key="4">
    <source>
        <dbReference type="ARBA" id="ARBA00023157"/>
    </source>
</evidence>
<reference evidence="8" key="1">
    <citation type="submission" date="2022-08" db="EMBL/GenBank/DDBJ databases">
        <title>Chelativorans sichuanense sp. nov., a paraffin oil-degrading bacterium isolated from a mixture of oil-based drill cuttings and paddy soil.</title>
        <authorList>
            <person name="Yu J."/>
            <person name="Liu H."/>
            <person name="Chen Q."/>
        </authorList>
    </citation>
    <scope>NUCLEOTIDE SEQUENCE</scope>
    <source>
        <strain evidence="8">SCAU 2101</strain>
    </source>
</reference>
<dbReference type="InterPro" id="IPR013766">
    <property type="entry name" value="Thioredoxin_domain"/>
</dbReference>
<dbReference type="PRINTS" id="PR00421">
    <property type="entry name" value="THIOREDOXIN"/>
</dbReference>
<dbReference type="InterPro" id="IPR017937">
    <property type="entry name" value="Thioredoxin_CS"/>
</dbReference>
<dbReference type="PANTHER" id="PTHR45663:SF11">
    <property type="entry name" value="GEO12009P1"/>
    <property type="match status" value="1"/>
</dbReference>
<protein>
    <recommendedName>
        <fullName evidence="6">Thioredoxin</fullName>
    </recommendedName>
</protein>
<evidence type="ECO:0000256" key="3">
    <source>
        <dbReference type="ARBA" id="ARBA00022982"/>
    </source>
</evidence>
<dbReference type="GO" id="GO:0015035">
    <property type="term" value="F:protein-disulfide reductase activity"/>
    <property type="evidence" value="ECO:0007669"/>
    <property type="project" value="UniProtKB-UniRule"/>
</dbReference>
<dbReference type="InterPro" id="IPR036249">
    <property type="entry name" value="Thioredoxin-like_sf"/>
</dbReference>
<keyword evidence="5" id="KW-0676">Redox-active center</keyword>
<proteinExistence type="inferred from homology"/>
<gene>
    <name evidence="8" type="primary">trxA</name>
    <name evidence="8" type="ORF">NYR54_00990</name>
</gene>
<dbReference type="GO" id="GO:0005829">
    <property type="term" value="C:cytosol"/>
    <property type="evidence" value="ECO:0007669"/>
    <property type="project" value="TreeGrafter"/>
</dbReference>
<name>A0A9X2X4Q8_9HYPH</name>
<dbReference type="SUPFAM" id="SSF52833">
    <property type="entry name" value="Thioredoxin-like"/>
    <property type="match status" value="1"/>
</dbReference>
<dbReference type="RefSeq" id="WP_261513520.1">
    <property type="nucleotide sequence ID" value="NZ_JAODNV010000003.1"/>
</dbReference>
<dbReference type="PROSITE" id="PS00194">
    <property type="entry name" value="THIOREDOXIN_1"/>
    <property type="match status" value="1"/>
</dbReference>
<dbReference type="PANTHER" id="PTHR45663">
    <property type="entry name" value="GEO12009P1"/>
    <property type="match status" value="1"/>
</dbReference>
<dbReference type="EMBL" id="JAODNV010000003">
    <property type="protein sequence ID" value="MCT8988872.1"/>
    <property type="molecule type" value="Genomic_DNA"/>
</dbReference>
<comment type="caution">
    <text evidence="8">The sequence shown here is derived from an EMBL/GenBank/DDBJ whole genome shotgun (WGS) entry which is preliminary data.</text>
</comment>
<dbReference type="InterPro" id="IPR011990">
    <property type="entry name" value="TPR-like_helical_dom_sf"/>
</dbReference>
<feature type="domain" description="Thioredoxin" evidence="7">
    <location>
        <begin position="34"/>
        <end position="153"/>
    </location>
</feature>
<dbReference type="InterPro" id="IPR005746">
    <property type="entry name" value="Thioredoxin"/>
</dbReference>
<dbReference type="Gene3D" id="3.40.30.10">
    <property type="entry name" value="Glutaredoxin"/>
    <property type="match status" value="1"/>
</dbReference>
<evidence type="ECO:0000259" key="7">
    <source>
        <dbReference type="PROSITE" id="PS51352"/>
    </source>
</evidence>
<evidence type="ECO:0000313" key="8">
    <source>
        <dbReference type="EMBL" id="MCT8988872.1"/>
    </source>
</evidence>